<accession>A0A9N9E3I5</accession>
<keyword evidence="3" id="KW-1185">Reference proteome</keyword>
<evidence type="ECO:0000313" key="3">
    <source>
        <dbReference type="Proteomes" id="UP000789739"/>
    </source>
</evidence>
<dbReference type="EMBL" id="CAJVPI010003845">
    <property type="protein sequence ID" value="CAG8662825.1"/>
    <property type="molecule type" value="Genomic_DNA"/>
</dbReference>
<feature type="region of interest" description="Disordered" evidence="1">
    <location>
        <begin position="57"/>
        <end position="83"/>
    </location>
</feature>
<name>A0A9N9E3I5_9GLOM</name>
<gene>
    <name evidence="2" type="ORF">PBRASI_LOCUS10880</name>
</gene>
<sequence length="466" mass="52567">KEVKMQGVKQYWVAITTDGLEGQIQLEKVQHILDITKEARAQGQLLHETITKNLEKHKLDDLNSDNEEEGTRTPTPQMQQDLSGNLFGKRSADVLDGSCSWRGLCWVHQRVMGSLSPFFMDIPSNYELVMVPPASCVLADGFDIAKVFFEYQQHALGLARHHKLQLESNVQEILALSHMLLIKPEQHTPEMLCHFEEKHLNHIHTIGLETVDYQSRPLSQDLEALVRSVSKQARASRKFDQALQTELLTKIMDKEPGSTDALILYLWLDVMRKFPAKPMNLERELEGDLVTSYLAPVINPFVTSGKQTRAVWLNTASTIAHKQKTVRHVCQPDFKLAYIHQCQEVAECGYGEVKPDLKVADTFACNLDLIRIAKFGKACLDDIVKKGVKGPVIPLFQVTGQKMCMYSFSLFADGIYLMLETGCVSLPMAVSELLPFVDDLEHLLGFRELCSNIINYLSGKKVANDD</sequence>
<proteinExistence type="predicted"/>
<dbReference type="AlphaFoldDB" id="A0A9N9E3I5"/>
<dbReference type="Proteomes" id="UP000789739">
    <property type="component" value="Unassembled WGS sequence"/>
</dbReference>
<feature type="non-terminal residue" evidence="2">
    <location>
        <position position="466"/>
    </location>
</feature>
<comment type="caution">
    <text evidence="2">The sequence shown here is derived from an EMBL/GenBank/DDBJ whole genome shotgun (WGS) entry which is preliminary data.</text>
</comment>
<organism evidence="2 3">
    <name type="scientific">Paraglomus brasilianum</name>
    <dbReference type="NCBI Taxonomy" id="144538"/>
    <lineage>
        <taxon>Eukaryota</taxon>
        <taxon>Fungi</taxon>
        <taxon>Fungi incertae sedis</taxon>
        <taxon>Mucoromycota</taxon>
        <taxon>Glomeromycotina</taxon>
        <taxon>Glomeromycetes</taxon>
        <taxon>Paraglomerales</taxon>
        <taxon>Paraglomeraceae</taxon>
        <taxon>Paraglomus</taxon>
    </lineage>
</organism>
<evidence type="ECO:0000256" key="1">
    <source>
        <dbReference type="SAM" id="MobiDB-lite"/>
    </source>
</evidence>
<feature type="compositionally biased region" description="Polar residues" evidence="1">
    <location>
        <begin position="72"/>
        <end position="83"/>
    </location>
</feature>
<protein>
    <submittedName>
        <fullName evidence="2">7671_t:CDS:1</fullName>
    </submittedName>
</protein>
<evidence type="ECO:0000313" key="2">
    <source>
        <dbReference type="EMBL" id="CAG8662825.1"/>
    </source>
</evidence>
<reference evidence="2" key="1">
    <citation type="submission" date="2021-06" db="EMBL/GenBank/DDBJ databases">
        <authorList>
            <person name="Kallberg Y."/>
            <person name="Tangrot J."/>
            <person name="Rosling A."/>
        </authorList>
    </citation>
    <scope>NUCLEOTIDE SEQUENCE</scope>
    <source>
        <strain evidence="2">BR232B</strain>
    </source>
</reference>
<dbReference type="OrthoDB" id="2370938at2759"/>